<accession>A0A804LUN8</accession>
<comment type="subcellular location">
    <subcellularLocation>
        <location evidence="1">Membrane</location>
        <topology evidence="1">Multi-pass membrane protein</topology>
    </subcellularLocation>
</comment>
<reference evidence="3" key="2">
    <citation type="submission" date="2019-07" db="EMBL/GenBank/DDBJ databases">
        <authorList>
            <person name="Seetharam A."/>
            <person name="Woodhouse M."/>
            <person name="Cannon E."/>
        </authorList>
    </citation>
    <scope>NUCLEOTIDE SEQUENCE [LARGE SCALE GENOMIC DNA]</scope>
    <source>
        <strain evidence="3">cv. B73</strain>
    </source>
</reference>
<evidence type="ECO:0000256" key="1">
    <source>
        <dbReference type="RuleBase" id="RU362006"/>
    </source>
</evidence>
<dbReference type="AlphaFoldDB" id="A0A804LUN8"/>
<dbReference type="InParanoid" id="A0A804LUN8"/>
<dbReference type="Proteomes" id="UP000007305">
    <property type="component" value="Chromosome 1"/>
</dbReference>
<evidence type="ECO:0000313" key="3">
    <source>
        <dbReference type="EnsemblPlants" id="Zm00001eb037890_P004"/>
    </source>
</evidence>
<keyword evidence="5" id="KW-1267">Proteomics identification</keyword>
<evidence type="ECO:0000256" key="2">
    <source>
        <dbReference type="SAM" id="MobiDB-lite"/>
    </source>
</evidence>
<dbReference type="GO" id="GO:0016020">
    <property type="term" value="C:membrane"/>
    <property type="evidence" value="ECO:0007669"/>
    <property type="project" value="UniProtKB-SubCell"/>
</dbReference>
<comment type="similarity">
    <text evidence="1">Belongs to the DP1 family.</text>
</comment>
<evidence type="ECO:0000313" key="4">
    <source>
        <dbReference type="Proteomes" id="UP000007305"/>
    </source>
</evidence>
<protein>
    <recommendedName>
        <fullName evidence="1">HVA22-like protein</fullName>
    </recommendedName>
</protein>
<keyword evidence="4" id="KW-1185">Reference proteome</keyword>
<feature type="compositionally biased region" description="Polar residues" evidence="2">
    <location>
        <begin position="40"/>
        <end position="56"/>
    </location>
</feature>
<feature type="region of interest" description="Disordered" evidence="2">
    <location>
        <begin position="36"/>
        <end position="56"/>
    </location>
</feature>
<organism evidence="3 4">
    <name type="scientific">Zea mays</name>
    <name type="common">Maize</name>
    <dbReference type="NCBI Taxonomy" id="4577"/>
    <lineage>
        <taxon>Eukaryota</taxon>
        <taxon>Viridiplantae</taxon>
        <taxon>Streptophyta</taxon>
        <taxon>Embryophyta</taxon>
        <taxon>Tracheophyta</taxon>
        <taxon>Spermatophyta</taxon>
        <taxon>Magnoliopsida</taxon>
        <taxon>Liliopsida</taxon>
        <taxon>Poales</taxon>
        <taxon>Poaceae</taxon>
        <taxon>PACMAD clade</taxon>
        <taxon>Panicoideae</taxon>
        <taxon>Andropogonodae</taxon>
        <taxon>Andropogoneae</taxon>
        <taxon>Tripsacinae</taxon>
        <taxon>Zea</taxon>
    </lineage>
</organism>
<name>A0A804LUN8_MAIZE</name>
<reference evidence="4" key="1">
    <citation type="submission" date="2015-12" db="EMBL/GenBank/DDBJ databases">
        <title>Update maize B73 reference genome by single molecule sequencing technologies.</title>
        <authorList>
            <consortium name="Maize Genome Sequencing Project"/>
            <person name="Ware D."/>
        </authorList>
    </citation>
    <scope>NUCLEOTIDE SEQUENCE [LARGE SCALE GENOMIC DNA]</scope>
    <source>
        <strain evidence="4">cv. B73</strain>
    </source>
</reference>
<sequence>RPISPAILRCSRTPRFRPKPSKPTTHRCRWFRPKRWASPGRSSATSTPSPGSFAAPSQPSITLLYPLYASVCAMESPSKADDEQWLSYWIIHSFVTLLEMLAEPLLHWVPVWYPAKVLFAAWLALPQFKGASFVYEKLVREQLRNYRARYPRKGAAAAAVGGDDDDHKVHIAKAEAEHDHVQ</sequence>
<gene>
    <name evidence="3" type="primary">LOC103643137</name>
</gene>
<dbReference type="EnsemblPlants" id="Zm00001eb037890_T004">
    <property type="protein sequence ID" value="Zm00001eb037890_P004"/>
    <property type="gene ID" value="Zm00001eb037890"/>
</dbReference>
<dbReference type="PANTHER" id="PTHR12300">
    <property type="entry name" value="HVA22-LIKE PROTEINS"/>
    <property type="match status" value="1"/>
</dbReference>
<reference evidence="3" key="3">
    <citation type="submission" date="2021-05" db="UniProtKB">
        <authorList>
            <consortium name="EnsemblPlants"/>
        </authorList>
    </citation>
    <scope>IDENTIFICATION</scope>
    <source>
        <strain evidence="3">cv. B73</strain>
    </source>
</reference>
<dbReference type="InterPro" id="IPR004345">
    <property type="entry name" value="TB2_DP1_HVA22"/>
</dbReference>
<evidence type="ECO:0007829" key="5">
    <source>
        <dbReference type="PeptideAtlas" id="A0A804LUN8"/>
    </source>
</evidence>
<dbReference type="Pfam" id="PF03134">
    <property type="entry name" value="TB2_DP1_HVA22"/>
    <property type="match status" value="1"/>
</dbReference>
<dbReference type="PANTHER" id="PTHR12300:SF139">
    <property type="entry name" value="HVA22-LIKE PROTEIN E"/>
    <property type="match status" value="1"/>
</dbReference>
<dbReference type="Gramene" id="Zm00001eb037890_T004">
    <property type="protein sequence ID" value="Zm00001eb037890_P004"/>
    <property type="gene ID" value="Zm00001eb037890"/>
</dbReference>
<proteinExistence type="evidence at protein level"/>